<name>A0ABN7TYT5_9BACL</name>
<accession>A0ABN7TYT5</accession>
<reference evidence="1 2" key="1">
    <citation type="submission" date="2021-06" db="EMBL/GenBank/DDBJ databases">
        <authorList>
            <person name="Criscuolo A."/>
        </authorList>
    </citation>
    <scope>NUCLEOTIDE SEQUENCE [LARGE SCALE GENOMIC DNA]</scope>
    <source>
        <strain evidence="2">CIP 111802</strain>
    </source>
</reference>
<evidence type="ECO:0000313" key="1">
    <source>
        <dbReference type="EMBL" id="CAG7659145.1"/>
    </source>
</evidence>
<organism evidence="1 2">
    <name type="scientific">Paenibacillus allorhizosphaerae</name>
    <dbReference type="NCBI Taxonomy" id="2849866"/>
    <lineage>
        <taxon>Bacteria</taxon>
        <taxon>Bacillati</taxon>
        <taxon>Bacillota</taxon>
        <taxon>Bacilli</taxon>
        <taxon>Bacillales</taxon>
        <taxon>Paenibacillaceae</taxon>
        <taxon>Paenibacillus</taxon>
    </lineage>
</organism>
<evidence type="ECO:0000313" key="2">
    <source>
        <dbReference type="Proteomes" id="UP000730618"/>
    </source>
</evidence>
<keyword evidence="2" id="KW-1185">Reference proteome</keyword>
<dbReference type="Proteomes" id="UP000730618">
    <property type="component" value="Unassembled WGS sequence"/>
</dbReference>
<protein>
    <recommendedName>
        <fullName evidence="3">GNAT family N-acetyltransferase</fullName>
    </recommendedName>
</protein>
<dbReference type="EMBL" id="CAJVCE010000065">
    <property type="protein sequence ID" value="CAG7659145.1"/>
    <property type="molecule type" value="Genomic_DNA"/>
</dbReference>
<sequence>MVMNIQRVFNQLPILESEELVLKKVELNNLEDVFAIFSNDQIFKYCSILPKHNIETVKSMIGHFERDYDKKSES</sequence>
<proteinExistence type="predicted"/>
<comment type="caution">
    <text evidence="1">The sequence shown here is derived from an EMBL/GenBank/DDBJ whole genome shotgun (WGS) entry which is preliminary data.</text>
</comment>
<gene>
    <name evidence="1" type="ORF">PAECIP111802_07410</name>
</gene>
<evidence type="ECO:0008006" key="3">
    <source>
        <dbReference type="Google" id="ProtNLM"/>
    </source>
</evidence>